<dbReference type="SUPFAM" id="SSF69618">
    <property type="entry name" value="HemD-like"/>
    <property type="match status" value="1"/>
</dbReference>
<dbReference type="GO" id="GO:0006782">
    <property type="term" value="P:protoporphyrinogen IX biosynthetic process"/>
    <property type="evidence" value="ECO:0007669"/>
    <property type="project" value="UniProtKB-UniPathway"/>
</dbReference>
<keyword evidence="3" id="KW-1185">Reference proteome</keyword>
<organism evidence="2 3">
    <name type="scientific">Paragonimus heterotremus</name>
    <dbReference type="NCBI Taxonomy" id="100268"/>
    <lineage>
        <taxon>Eukaryota</taxon>
        <taxon>Metazoa</taxon>
        <taxon>Spiralia</taxon>
        <taxon>Lophotrochozoa</taxon>
        <taxon>Platyhelminthes</taxon>
        <taxon>Trematoda</taxon>
        <taxon>Digenea</taxon>
        <taxon>Plagiorchiida</taxon>
        <taxon>Troglotremata</taxon>
        <taxon>Troglotrematidae</taxon>
        <taxon>Paragonimus</taxon>
    </lineage>
</organism>
<dbReference type="AlphaFoldDB" id="A0A8J4WDP0"/>
<reference evidence="2" key="1">
    <citation type="submission" date="2019-05" db="EMBL/GenBank/DDBJ databases">
        <title>Annotation for the trematode Paragonimus heterotremus.</title>
        <authorList>
            <person name="Choi Y.-J."/>
        </authorList>
    </citation>
    <scope>NUCLEOTIDE SEQUENCE</scope>
    <source>
        <strain evidence="2">LC</strain>
    </source>
</reference>
<dbReference type="PANTHER" id="PTHR12390">
    <property type="entry name" value="UROPORPHYRINOGEN III SYNTHASE"/>
    <property type="match status" value="1"/>
</dbReference>
<dbReference type="Proteomes" id="UP000748531">
    <property type="component" value="Unassembled WGS sequence"/>
</dbReference>
<dbReference type="InterPro" id="IPR036108">
    <property type="entry name" value="4pyrrol_syn_uPrphyn_synt_sf"/>
</dbReference>
<gene>
    <name evidence="2" type="ORF">PHET_11183</name>
</gene>
<protein>
    <submittedName>
        <fullName evidence="2">Uroporphyrinogen-III synthase</fullName>
    </submittedName>
</protein>
<dbReference type="GO" id="GO:0004852">
    <property type="term" value="F:uroporphyrinogen-III synthase activity"/>
    <property type="evidence" value="ECO:0007669"/>
    <property type="project" value="InterPro"/>
</dbReference>
<dbReference type="Pfam" id="PF02602">
    <property type="entry name" value="HEM4"/>
    <property type="match status" value="1"/>
</dbReference>
<dbReference type="InterPro" id="IPR003754">
    <property type="entry name" value="4pyrrol_synth_uPrphyn_synth"/>
</dbReference>
<dbReference type="PANTHER" id="PTHR12390:SF0">
    <property type="entry name" value="UROPORPHYRINOGEN-III SYNTHASE"/>
    <property type="match status" value="1"/>
</dbReference>
<dbReference type="EMBL" id="LUCH01009286">
    <property type="protein sequence ID" value="KAF5396069.1"/>
    <property type="molecule type" value="Genomic_DNA"/>
</dbReference>
<name>A0A8J4WDP0_9TREM</name>
<evidence type="ECO:0000313" key="3">
    <source>
        <dbReference type="Proteomes" id="UP000748531"/>
    </source>
</evidence>
<evidence type="ECO:0000313" key="2">
    <source>
        <dbReference type="EMBL" id="KAF5396069.1"/>
    </source>
</evidence>
<dbReference type="UniPathway" id="UPA00251">
    <property type="reaction ID" value="UER00320"/>
</dbReference>
<accession>A0A8J4WDP0</accession>
<dbReference type="InterPro" id="IPR039793">
    <property type="entry name" value="UROS/Hem4"/>
</dbReference>
<dbReference type="OrthoDB" id="5595751at2759"/>
<dbReference type="GO" id="GO:0005829">
    <property type="term" value="C:cytosol"/>
    <property type="evidence" value="ECO:0007669"/>
    <property type="project" value="TreeGrafter"/>
</dbReference>
<sequence>MYVLLLKSVSEEASGPQDDPYVQILSNAGFHADLIETLDFRYHTSELASYLSWRESHSAIVLTSPRAVTAIMKAGIKGKRYTPVCIPVGQSTDLCFVVGPSTELQAKKAGFSPKGAQSGDAESLAKYIVSSFGSALSKPIFFPAGQLHREDVPRHLEKNGIHYFILRPFSGIKVNVVIAYSSYEKESMKERVRLNLCEGNPIPDFVVFFSPSGVSLTESILKSELKPHRPKIKLVAMGRATSARLKDLGIEVAAVAASPKPASLLTVIQQLAGHP</sequence>
<comment type="caution">
    <text evidence="2">The sequence shown here is derived from an EMBL/GenBank/DDBJ whole genome shotgun (WGS) entry which is preliminary data.</text>
</comment>
<dbReference type="GO" id="GO:0006780">
    <property type="term" value="P:uroporphyrinogen III biosynthetic process"/>
    <property type="evidence" value="ECO:0007669"/>
    <property type="project" value="InterPro"/>
</dbReference>
<dbReference type="Gene3D" id="3.40.50.10090">
    <property type="match status" value="2"/>
</dbReference>
<proteinExistence type="predicted"/>
<dbReference type="CDD" id="cd06578">
    <property type="entry name" value="HemD"/>
    <property type="match status" value="1"/>
</dbReference>
<feature type="domain" description="Tetrapyrrole biosynthesis uroporphyrinogen III synthase" evidence="1">
    <location>
        <begin position="20"/>
        <end position="265"/>
    </location>
</feature>
<evidence type="ECO:0000259" key="1">
    <source>
        <dbReference type="Pfam" id="PF02602"/>
    </source>
</evidence>